<evidence type="ECO:0000256" key="1">
    <source>
        <dbReference type="SAM" id="MobiDB-lite"/>
    </source>
</evidence>
<reference evidence="3" key="1">
    <citation type="submission" date="2024-04" db="EMBL/GenBank/DDBJ databases">
        <title>Salinicola lusitanus LLJ914,a marine bacterium isolated from the Okinawa Trough.</title>
        <authorList>
            <person name="Li J."/>
        </authorList>
    </citation>
    <scope>NUCLEOTIDE SEQUENCE [LARGE SCALE GENOMIC DNA]</scope>
</reference>
<name>A0AAW0P0T6_9GOBI</name>
<comment type="caution">
    <text evidence="2">The sequence shown here is derived from an EMBL/GenBank/DDBJ whole genome shotgun (WGS) entry which is preliminary data.</text>
</comment>
<keyword evidence="3" id="KW-1185">Reference proteome</keyword>
<dbReference type="EMBL" id="JBBPFD010000011">
    <property type="protein sequence ID" value="KAK7907034.1"/>
    <property type="molecule type" value="Genomic_DNA"/>
</dbReference>
<dbReference type="Proteomes" id="UP001460270">
    <property type="component" value="Unassembled WGS sequence"/>
</dbReference>
<protein>
    <submittedName>
        <fullName evidence="2">Uncharacterized protein</fullName>
    </submittedName>
</protein>
<sequence length="234" mass="25332">MPSVVLIPGQPCSPPVTVLSEHVLMCVVSCAEGHRETLSLTQTRSIGQTGTEAPEDITHHEKNRPNSQLSQEGAGVGVFLIIAPLDITHHEKNRPNSQLSQEGAGVGVFLIIAPLDITHHEKNRPNSQLSQGGAGVDPLDITRHEKNRLNSQLSQEGAGAGVFLIIAPLDITHHDKNRPNSQLSQEGAGAGVFLIIAPLAWEPLEISNRRDHSSNLPPYDVTQHSRLCIPFNLR</sequence>
<gene>
    <name evidence="2" type="ORF">WMY93_015646</name>
</gene>
<accession>A0AAW0P0T6</accession>
<organism evidence="2 3">
    <name type="scientific">Mugilogobius chulae</name>
    <name type="common">yellowstripe goby</name>
    <dbReference type="NCBI Taxonomy" id="88201"/>
    <lineage>
        <taxon>Eukaryota</taxon>
        <taxon>Metazoa</taxon>
        <taxon>Chordata</taxon>
        <taxon>Craniata</taxon>
        <taxon>Vertebrata</taxon>
        <taxon>Euteleostomi</taxon>
        <taxon>Actinopterygii</taxon>
        <taxon>Neopterygii</taxon>
        <taxon>Teleostei</taxon>
        <taxon>Neoteleostei</taxon>
        <taxon>Acanthomorphata</taxon>
        <taxon>Gobiaria</taxon>
        <taxon>Gobiiformes</taxon>
        <taxon>Gobioidei</taxon>
        <taxon>Gobiidae</taxon>
        <taxon>Gobionellinae</taxon>
        <taxon>Mugilogobius</taxon>
    </lineage>
</organism>
<dbReference type="AlphaFoldDB" id="A0AAW0P0T6"/>
<evidence type="ECO:0000313" key="3">
    <source>
        <dbReference type="Proteomes" id="UP001460270"/>
    </source>
</evidence>
<feature type="region of interest" description="Disordered" evidence="1">
    <location>
        <begin position="43"/>
        <end position="70"/>
    </location>
</feature>
<proteinExistence type="predicted"/>
<evidence type="ECO:0000313" key="2">
    <source>
        <dbReference type="EMBL" id="KAK7907034.1"/>
    </source>
</evidence>